<evidence type="ECO:0000256" key="4">
    <source>
        <dbReference type="ARBA" id="ARBA00022622"/>
    </source>
</evidence>
<dbReference type="Pfam" id="PF00913">
    <property type="entry name" value="Trypan_glycop"/>
    <property type="match status" value="1"/>
</dbReference>
<dbReference type="SUPFAM" id="SSF118251">
    <property type="entry name" value="Variant surface glycoprotein MITAT 1.2, VSG 221, C-terminal domain"/>
    <property type="match status" value="1"/>
</dbReference>
<accession>A0A1J0R5F4</accession>
<comment type="subcellular location">
    <subcellularLocation>
        <location evidence="2">Cell membrane</location>
        <topology evidence="2">Lipid-anchor</topology>
        <topology evidence="2">GPI-anchor</topology>
    </subcellularLocation>
</comment>
<feature type="domain" description="Trypanosome variant surface glycoprotein A-type N-terminal" evidence="9">
    <location>
        <begin position="7"/>
        <end position="321"/>
    </location>
</feature>
<protein>
    <submittedName>
        <fullName evidence="11">Variant surface glycoprotein 1125.217</fullName>
    </submittedName>
</protein>
<evidence type="ECO:0000256" key="5">
    <source>
        <dbReference type="ARBA" id="ARBA00023136"/>
    </source>
</evidence>
<dbReference type="SUPFAM" id="SSF58087">
    <property type="entry name" value="Variant surface glycoprotein (N-terminal domain)"/>
    <property type="match status" value="1"/>
</dbReference>
<dbReference type="InterPro" id="IPR027446">
    <property type="entry name" value="VSG_C_dom_sf"/>
</dbReference>
<dbReference type="GO" id="GO:0098552">
    <property type="term" value="C:side of membrane"/>
    <property type="evidence" value="ECO:0007669"/>
    <property type="project" value="UniProtKB-KW"/>
</dbReference>
<keyword evidence="8" id="KW-0732">Signal</keyword>
<dbReference type="AlphaFoldDB" id="A0A1J0R5F4"/>
<dbReference type="Gene3D" id="1.10.470.10">
    <property type="entry name" value="Variant Surface Glycoprotein, subunit A, domain 2"/>
    <property type="match status" value="1"/>
</dbReference>
<evidence type="ECO:0000256" key="6">
    <source>
        <dbReference type="ARBA" id="ARBA00023180"/>
    </source>
</evidence>
<dbReference type="Gene3D" id="3.90.150.10">
    <property type="entry name" value="Variant Surface Glycoprotein, subunit A domain 1"/>
    <property type="match status" value="1"/>
</dbReference>
<evidence type="ECO:0000256" key="2">
    <source>
        <dbReference type="ARBA" id="ARBA00004609"/>
    </source>
</evidence>
<dbReference type="InterPro" id="IPR001812">
    <property type="entry name" value="Trypano_VSG_A_N_dom"/>
</dbReference>
<feature type="chain" id="PRO_5012407608" evidence="8">
    <location>
        <begin position="23"/>
        <end position="507"/>
    </location>
</feature>
<dbReference type="InterPro" id="IPR019609">
    <property type="entry name" value="Variant_surf_glycoprt_trypan_C"/>
</dbReference>
<dbReference type="VEuPathDB" id="TriTrypDB:Tb427_000380700"/>
<proteinExistence type="predicted"/>
<keyword evidence="3" id="KW-1003">Cell membrane</keyword>
<evidence type="ECO:0000259" key="10">
    <source>
        <dbReference type="Pfam" id="PF10659"/>
    </source>
</evidence>
<evidence type="ECO:0000256" key="8">
    <source>
        <dbReference type="SAM" id="SignalP"/>
    </source>
</evidence>
<dbReference type="GO" id="GO:0042783">
    <property type="term" value="P:symbiont-mediated evasion of host immune response"/>
    <property type="evidence" value="ECO:0007669"/>
    <property type="project" value="InterPro"/>
</dbReference>
<feature type="domain" description="Trypanosome variant surface glycoprotein C-terminal" evidence="10">
    <location>
        <begin position="389"/>
        <end position="505"/>
    </location>
</feature>
<keyword evidence="4" id="KW-0336">GPI-anchor</keyword>
<evidence type="ECO:0000256" key="1">
    <source>
        <dbReference type="ARBA" id="ARBA00002523"/>
    </source>
</evidence>
<keyword evidence="7" id="KW-0449">Lipoprotein</keyword>
<comment type="function">
    <text evidence="1">VSG forms a coat on the surface of the parasite. The trypanosome evades the immune response of the host by expressing a series of antigenically distinct VSGs from an estimated 1000 VSG genes.</text>
</comment>
<dbReference type="EMBL" id="KX699104">
    <property type="protein sequence ID" value="APD73060.1"/>
    <property type="molecule type" value="Genomic_DNA"/>
</dbReference>
<evidence type="ECO:0000256" key="3">
    <source>
        <dbReference type="ARBA" id="ARBA00022475"/>
    </source>
</evidence>
<evidence type="ECO:0000256" key="7">
    <source>
        <dbReference type="ARBA" id="ARBA00023288"/>
    </source>
</evidence>
<evidence type="ECO:0000313" key="11">
    <source>
        <dbReference type="EMBL" id="APD73060.1"/>
    </source>
</evidence>
<organism evidence="11">
    <name type="scientific">Trypanosoma brucei</name>
    <dbReference type="NCBI Taxonomy" id="5691"/>
    <lineage>
        <taxon>Eukaryota</taxon>
        <taxon>Discoba</taxon>
        <taxon>Euglenozoa</taxon>
        <taxon>Kinetoplastea</taxon>
        <taxon>Metakinetoplastina</taxon>
        <taxon>Trypanosomatida</taxon>
        <taxon>Trypanosomatidae</taxon>
        <taxon>Trypanosoma</taxon>
    </lineage>
</organism>
<keyword evidence="6" id="KW-0325">Glycoprotein</keyword>
<evidence type="ECO:0000259" key="9">
    <source>
        <dbReference type="Pfam" id="PF00913"/>
    </source>
</evidence>
<name>A0A1J0R5F4_9TRYP</name>
<feature type="signal peptide" evidence="8">
    <location>
        <begin position="1"/>
        <end position="22"/>
    </location>
</feature>
<dbReference type="Pfam" id="PF10659">
    <property type="entry name" value="Trypan_glycop_C"/>
    <property type="match status" value="1"/>
</dbReference>
<reference evidence="11" key="1">
    <citation type="submission" date="2016-08" db="EMBL/GenBank/DDBJ databases">
        <title>VSG repertoire of Trypanosoma brucei EATRO 1125.</title>
        <authorList>
            <person name="Cross G.A."/>
        </authorList>
    </citation>
    <scope>NUCLEOTIDE SEQUENCE</scope>
    <source>
        <strain evidence="11">EATRO 1125</strain>
    </source>
</reference>
<keyword evidence="5" id="KW-0472">Membrane</keyword>
<dbReference type="GO" id="GO:0005886">
    <property type="term" value="C:plasma membrane"/>
    <property type="evidence" value="ECO:0007669"/>
    <property type="project" value="UniProtKB-SubCell"/>
</dbReference>
<sequence>MLWPVIILTALTGAEHSDAVAAKAIIHVTNLGNLCSLAANLGAAGEHLKNKIESFKSKLDAEEKIRRAALILGGATSAHNLTVRLANAYAAIKLSKAMQLLTDAGAKAAVAGTAAGKAAGGIREAFSILEQLTKSGSTASAQSACLADGATQGASNKPQSTGGSTLEKCLKLSGASESTAADPFSYKALLATAQAGGNIFTNGAAGSGSNGCPLTNIDTDSFGKQNAGLATLNLAAGLIQLSTTGGDHSSSQLIAHSDVQAKAPKVQTAITAYISAIQAVTTTPIEELEKLQEKSWQTAKTDADLLQAFKDVGAVPQTTTELTDASKATYDDYIKAREKWQQPLDGGKELDTEWHRYLAARSTWMVQIELAAEKKPTCPNTATKPEEACNAIGDSEAKKCNETDNCHFVESNEKGRKCTLKKEVKEKLEKANQETGGKDRKTDCSSHQNQKSCEAVNTAGKKHCGWRSGKDNEDDKDKVKCRDSSFLLSKQFALSVVSAAFMSLVIF</sequence>